<keyword evidence="1" id="KW-0732">Signal</keyword>
<dbReference type="SUPFAM" id="SSF63411">
    <property type="entry name" value="LuxS/MPP-like metallohydrolase"/>
    <property type="match status" value="2"/>
</dbReference>
<dbReference type="InterPro" id="IPR007863">
    <property type="entry name" value="Peptidase_M16_C"/>
</dbReference>
<feature type="chain" id="PRO_5015617258" evidence="1">
    <location>
        <begin position="20"/>
        <end position="696"/>
    </location>
</feature>
<evidence type="ECO:0000259" key="3">
    <source>
        <dbReference type="Pfam" id="PF05193"/>
    </source>
</evidence>
<evidence type="ECO:0000313" key="4">
    <source>
        <dbReference type="EMBL" id="PQJ12735.1"/>
    </source>
</evidence>
<dbReference type="InterPro" id="IPR050361">
    <property type="entry name" value="MPP/UQCRC_Complex"/>
</dbReference>
<dbReference type="InterPro" id="IPR011765">
    <property type="entry name" value="Pept_M16_N"/>
</dbReference>
<name>A0A2S7T1Q6_9BACT</name>
<dbReference type="Pfam" id="PF05193">
    <property type="entry name" value="Peptidase_M16_C"/>
    <property type="match status" value="1"/>
</dbReference>
<dbReference type="PANTHER" id="PTHR11851">
    <property type="entry name" value="METALLOPROTEASE"/>
    <property type="match status" value="1"/>
</dbReference>
<dbReference type="PANTHER" id="PTHR11851:SF224">
    <property type="entry name" value="PROCESSING PROTEASE"/>
    <property type="match status" value="1"/>
</dbReference>
<dbReference type="Gene3D" id="3.30.830.10">
    <property type="entry name" value="Metalloenzyme, LuxS/M16 peptidase-like"/>
    <property type="match status" value="2"/>
</dbReference>
<evidence type="ECO:0000256" key="1">
    <source>
        <dbReference type="SAM" id="SignalP"/>
    </source>
</evidence>
<dbReference type="OrthoDB" id="9811314at2"/>
<dbReference type="RefSeq" id="WP_105037619.1">
    <property type="nucleotide sequence ID" value="NZ_PPSL01000001.1"/>
</dbReference>
<proteinExistence type="predicted"/>
<gene>
    <name evidence="4" type="ORF">CJD36_003025</name>
</gene>
<sequence>MKKVTLSILSIALCGATWAQQLDRSIKPKPGPAPEIKLGKTESFTLPNGMKVYVVENHKLPVISCSIQLDIKPELEGDMAGYRDMMSELLLSGTKTRTKDQLNAEIDKMGANINVNSEGISGSGLKKYQDKIFELMADVAMNASIPQSELDAEKKKALSGLETQKNDGDAMVNNVSAVVNFGKNHPYGEVANEATISKISLDRVNRYYQTYFRPNVAYMAIVGDVTVAEIKPIIEKYFGGWAKQDVPVSAYTIPEIATTKLTKVSFAPRTAAVQSVVSVTYPVDLKPGSADAIKARVANTVLGGGSQGRLFLDLREKHAWTYGAYSSLQEDNLMGTFSATVKCRNIVSDSSVEALLDEMKSMQTMRVPDTALQNSITYLSGGFAIGLEDPKRVAQYAINIERYNMPKDFYQNYLKNLSAVTADDVMAVAKKYIRPDHANIVVAGSKDDVAPKLARFSADGKIDYYDNVGNPVTPSETKAVPANVTAADVYKKYIAAIGGEKAINGIKDIKLTMTAEIQGTPLTIVEAKKAPNMYKQTISISMGENSMVVQKQVFDGTKGYGESQGKKNDITGDDLEDVKQSADIAADLHDAKYGIKRTLKGMENVKGKETYVLNIVDKKGKKSTEYYDAATNLLVRKISGEGEKQEMTDYDDYKEVPGTNGYKVAYKISQTAGGQTFDATVKSVEVNKNIPATEFK</sequence>
<reference evidence="4 5" key="1">
    <citation type="submission" date="2018-01" db="EMBL/GenBank/DDBJ databases">
        <title>A novel member of the phylum Bacteroidetes isolated from glacier ice.</title>
        <authorList>
            <person name="Liu Q."/>
            <person name="Xin Y.-H."/>
        </authorList>
    </citation>
    <scope>NUCLEOTIDE SEQUENCE [LARGE SCALE GENOMIC DNA]</scope>
    <source>
        <strain evidence="4 5">RB1R16</strain>
    </source>
</reference>
<feature type="domain" description="Peptidase M16 N-terminal" evidence="2">
    <location>
        <begin position="81"/>
        <end position="167"/>
    </location>
</feature>
<evidence type="ECO:0000259" key="2">
    <source>
        <dbReference type="Pfam" id="PF00675"/>
    </source>
</evidence>
<accession>A0A2S7T1Q6</accession>
<dbReference type="Proteomes" id="UP000239872">
    <property type="component" value="Unassembled WGS sequence"/>
</dbReference>
<protein>
    <submittedName>
        <fullName evidence="4">Peptidase M16</fullName>
    </submittedName>
</protein>
<evidence type="ECO:0000313" key="5">
    <source>
        <dbReference type="Proteomes" id="UP000239872"/>
    </source>
</evidence>
<dbReference type="Pfam" id="PF00675">
    <property type="entry name" value="Peptidase_M16"/>
    <property type="match status" value="1"/>
</dbReference>
<feature type="domain" description="Peptidase M16 C-terminal" evidence="3">
    <location>
        <begin position="198"/>
        <end position="375"/>
    </location>
</feature>
<keyword evidence="5" id="KW-1185">Reference proteome</keyword>
<dbReference type="GO" id="GO:0046872">
    <property type="term" value="F:metal ion binding"/>
    <property type="evidence" value="ECO:0007669"/>
    <property type="project" value="InterPro"/>
</dbReference>
<feature type="signal peptide" evidence="1">
    <location>
        <begin position="1"/>
        <end position="19"/>
    </location>
</feature>
<comment type="caution">
    <text evidence="4">The sequence shown here is derived from an EMBL/GenBank/DDBJ whole genome shotgun (WGS) entry which is preliminary data.</text>
</comment>
<dbReference type="InterPro" id="IPR011249">
    <property type="entry name" value="Metalloenz_LuxS/M16"/>
</dbReference>
<dbReference type="AlphaFoldDB" id="A0A2S7T1Q6"/>
<organism evidence="4 5">
    <name type="scientific">Flavipsychrobacter stenotrophus</name>
    <dbReference type="NCBI Taxonomy" id="2077091"/>
    <lineage>
        <taxon>Bacteria</taxon>
        <taxon>Pseudomonadati</taxon>
        <taxon>Bacteroidota</taxon>
        <taxon>Chitinophagia</taxon>
        <taxon>Chitinophagales</taxon>
        <taxon>Chitinophagaceae</taxon>
        <taxon>Flavipsychrobacter</taxon>
    </lineage>
</organism>
<dbReference type="EMBL" id="PPSL01000001">
    <property type="protein sequence ID" value="PQJ12735.1"/>
    <property type="molecule type" value="Genomic_DNA"/>
</dbReference>